<protein>
    <submittedName>
        <fullName evidence="1">Uncharacterized protein</fullName>
    </submittedName>
</protein>
<sequence>MLLQMKRLPGQYKEKKWQEKGKSLQFVHDRLLQLTLKRNASEITKGELTLLQNNKMSLTSDASISKGAAFSPPVLMACRVQVFETGGENAATTFNVIGVFSGRFYG</sequence>
<proteinExistence type="predicted"/>
<dbReference type="Proteomes" id="UP000037088">
    <property type="component" value="Unassembled WGS sequence"/>
</dbReference>
<dbReference type="EMBL" id="JRXE01000044">
    <property type="protein sequence ID" value="KOC87320.1"/>
    <property type="molecule type" value="Genomic_DNA"/>
</dbReference>
<accession>A0A0L7SW75</accession>
<evidence type="ECO:0000313" key="1">
    <source>
        <dbReference type="EMBL" id="KOC87320.1"/>
    </source>
</evidence>
<organism evidence="1 2">
    <name type="scientific">Winslowiella iniecta</name>
    <dbReference type="NCBI Taxonomy" id="1560201"/>
    <lineage>
        <taxon>Bacteria</taxon>
        <taxon>Pseudomonadati</taxon>
        <taxon>Pseudomonadota</taxon>
        <taxon>Gammaproteobacteria</taxon>
        <taxon>Enterobacterales</taxon>
        <taxon>Erwiniaceae</taxon>
        <taxon>Winslowiella</taxon>
    </lineage>
</organism>
<keyword evidence="2" id="KW-1185">Reference proteome</keyword>
<dbReference type="AlphaFoldDB" id="A0A0L7SW75"/>
<name>A0A0L7SW75_9GAMM</name>
<evidence type="ECO:0000313" key="2">
    <source>
        <dbReference type="Proteomes" id="UP000037088"/>
    </source>
</evidence>
<reference evidence="1 2" key="1">
    <citation type="journal article" date="2015" name="Int. J. Syst. Evol. Microbiol.">
        <title>Erwinia iniecta sp. nov., isolated from Russian wheat aphids (Diuraphis noxia).</title>
        <authorList>
            <person name="Campillo T."/>
            <person name="Luna E."/>
            <person name="Portier P."/>
            <person name="Fischer-Le Saux M."/>
            <person name="Lapitan N."/>
            <person name="Tisserat N.A."/>
            <person name="Leach J.E."/>
        </authorList>
    </citation>
    <scope>NUCLEOTIDE SEQUENCE [LARGE SCALE GENOMIC DNA]</scope>
    <source>
        <strain evidence="1 2">B120</strain>
    </source>
</reference>
<gene>
    <name evidence="1" type="ORF">NG42_21140</name>
</gene>
<comment type="caution">
    <text evidence="1">The sequence shown here is derived from an EMBL/GenBank/DDBJ whole genome shotgun (WGS) entry which is preliminary data.</text>
</comment>